<protein>
    <recommendedName>
        <fullName evidence="10">rRNA biogenesis protein RRP36</fullName>
    </recommendedName>
</protein>
<feature type="compositionally biased region" description="Acidic residues" evidence="12">
    <location>
        <begin position="25"/>
        <end position="38"/>
    </location>
</feature>
<keyword evidence="5 10" id="KW-0698">rRNA processing</keyword>
<feature type="compositionally biased region" description="Basic and acidic residues" evidence="12">
    <location>
        <begin position="292"/>
        <end position="310"/>
    </location>
</feature>
<evidence type="ECO:0000256" key="10">
    <source>
        <dbReference type="RuleBase" id="RU368027"/>
    </source>
</evidence>
<dbReference type="Proteomes" id="UP000077154">
    <property type="component" value="Unassembled WGS sequence"/>
</dbReference>
<gene>
    <name evidence="13" type="primary">RRP36</name>
    <name evidence="13" type="ORF">VC83_00493</name>
</gene>
<dbReference type="VEuPathDB" id="FungiDB:GMDG_00816"/>
<evidence type="ECO:0000256" key="2">
    <source>
        <dbReference type="ARBA" id="ARBA00009418"/>
    </source>
</evidence>
<dbReference type="GO" id="GO:0030686">
    <property type="term" value="C:90S preribosome"/>
    <property type="evidence" value="ECO:0007669"/>
    <property type="project" value="TreeGrafter"/>
</dbReference>
<dbReference type="GO" id="GO:0000462">
    <property type="term" value="P:maturation of SSU-rRNA from tricistronic rRNA transcript (SSU-rRNA, 5.8S rRNA, LSU-rRNA)"/>
    <property type="evidence" value="ECO:0007669"/>
    <property type="project" value="TreeGrafter"/>
</dbReference>
<name>A0A177APH5_9PEZI</name>
<evidence type="ECO:0000256" key="6">
    <source>
        <dbReference type="ARBA" id="ARBA00023054"/>
    </source>
</evidence>
<evidence type="ECO:0000256" key="7">
    <source>
        <dbReference type="ARBA" id="ARBA00023242"/>
    </source>
</evidence>
<keyword evidence="7 10" id="KW-0539">Nucleus</keyword>
<evidence type="ECO:0000256" key="9">
    <source>
        <dbReference type="ARBA" id="ARBA00025053"/>
    </source>
</evidence>
<dbReference type="eggNOG" id="KOG3190">
    <property type="taxonomic scope" value="Eukaryota"/>
</dbReference>
<dbReference type="PANTHER" id="PTHR21738:SF0">
    <property type="entry name" value="RIBOSOMAL RNA PROCESSING PROTEIN 36 HOMOLOG"/>
    <property type="match status" value="1"/>
</dbReference>
<dbReference type="InterPro" id="IPR009292">
    <property type="entry name" value="RRP36"/>
</dbReference>
<dbReference type="Pfam" id="PF06102">
    <property type="entry name" value="RRP36"/>
    <property type="match status" value="1"/>
</dbReference>
<feature type="compositionally biased region" description="Basic and acidic residues" evidence="12">
    <location>
        <begin position="99"/>
        <end position="111"/>
    </location>
</feature>
<dbReference type="PANTHER" id="PTHR21738">
    <property type="entry name" value="RIBOSOMAL RNA PROCESSING PROTEIN 36 HOMOLOG"/>
    <property type="match status" value="1"/>
</dbReference>
<dbReference type="GeneID" id="36283589"/>
<evidence type="ECO:0000256" key="5">
    <source>
        <dbReference type="ARBA" id="ARBA00022552"/>
    </source>
</evidence>
<accession>A0A177APH5</accession>
<organism evidence="13">
    <name type="scientific">Pseudogymnoascus destructans</name>
    <dbReference type="NCBI Taxonomy" id="655981"/>
    <lineage>
        <taxon>Eukaryota</taxon>
        <taxon>Fungi</taxon>
        <taxon>Dikarya</taxon>
        <taxon>Ascomycota</taxon>
        <taxon>Pezizomycotina</taxon>
        <taxon>Leotiomycetes</taxon>
        <taxon>Thelebolales</taxon>
        <taxon>Thelebolaceae</taxon>
        <taxon>Pseudogymnoascus</taxon>
    </lineage>
</organism>
<evidence type="ECO:0000256" key="11">
    <source>
        <dbReference type="SAM" id="Coils"/>
    </source>
</evidence>
<feature type="compositionally biased region" description="Low complexity" evidence="12">
    <location>
        <begin position="63"/>
        <end position="78"/>
    </location>
</feature>
<sequence>MSSIKRKALESSLQRRVRARRDASEEPQELSESSDQDDGASGSEDGVDENSATNNESDDSGDAGDSGSDGSEPGEAASISFGALAKAQESIQRSAKGKSGKEIKRPKKVSDDPWENNEAAERKAGRKDHRDFSRSNKNAPTEISSKKAVSRKRDVVPVIKRDYRDPRFDPSVGQVDDTKVNKAYSFLNDYRQDEVKALKEQIKKIKDEHEKEKMKRTLHSLESKVKAAARKAKESEILDKHRKEEKQLVKEGKTPFYLKKAEQKKQFIMEQYSSLKGKQLDHVIERRRKKVEGKEKKNLPYARRDFGGDN</sequence>
<comment type="subunit">
    <text evidence="3 10">Associates with 90S and pre-40S pre-ribosomal particles.</text>
</comment>
<comment type="subcellular location">
    <subcellularLocation>
        <location evidence="1 10">Nucleus</location>
        <location evidence="1 10">Nucleolus</location>
    </subcellularLocation>
</comment>
<feature type="region of interest" description="Disordered" evidence="12">
    <location>
        <begin position="1"/>
        <end position="157"/>
    </location>
</feature>
<evidence type="ECO:0000313" key="13">
    <source>
        <dbReference type="EMBL" id="OAF63233.1"/>
    </source>
</evidence>
<evidence type="ECO:0000256" key="3">
    <source>
        <dbReference type="ARBA" id="ARBA00011167"/>
    </source>
</evidence>
<feature type="region of interest" description="Disordered" evidence="12">
    <location>
        <begin position="287"/>
        <end position="310"/>
    </location>
</feature>
<dbReference type="RefSeq" id="XP_024328502.1">
    <property type="nucleotide sequence ID" value="XM_024464185.1"/>
</dbReference>
<evidence type="ECO:0000256" key="12">
    <source>
        <dbReference type="SAM" id="MobiDB-lite"/>
    </source>
</evidence>
<dbReference type="EMBL" id="KV441386">
    <property type="protein sequence ID" value="OAF63233.1"/>
    <property type="molecule type" value="Genomic_DNA"/>
</dbReference>
<keyword evidence="8 10" id="KW-0687">Ribonucleoprotein</keyword>
<keyword evidence="4 10" id="KW-0690">Ribosome biogenesis</keyword>
<evidence type="ECO:0000256" key="4">
    <source>
        <dbReference type="ARBA" id="ARBA00022517"/>
    </source>
</evidence>
<dbReference type="OrthoDB" id="448446at2759"/>
<feature type="coiled-coil region" evidence="11">
    <location>
        <begin position="188"/>
        <end position="278"/>
    </location>
</feature>
<evidence type="ECO:0000256" key="1">
    <source>
        <dbReference type="ARBA" id="ARBA00004604"/>
    </source>
</evidence>
<evidence type="ECO:0000256" key="8">
    <source>
        <dbReference type="ARBA" id="ARBA00023274"/>
    </source>
</evidence>
<comment type="similarity">
    <text evidence="2 10">Belongs to the RRP36 family.</text>
</comment>
<comment type="function">
    <text evidence="9 10">Component of the 90S pre-ribosome involved in the maturation of rRNAs. Required for early cleavages of the pre-RNAs in the 40S ribosomal subunit maturation pathway.</text>
</comment>
<dbReference type="AlphaFoldDB" id="A0A177APH5"/>
<reference evidence="13" key="1">
    <citation type="submission" date="2016-03" db="EMBL/GenBank/DDBJ databases">
        <title>Updated assembly of Pseudogymnoascus destructans, the fungus causing white-nose syndrome of bats.</title>
        <authorList>
            <person name="Palmer J.M."/>
            <person name="Drees K.P."/>
            <person name="Foster J.T."/>
            <person name="Lindner D.L."/>
        </authorList>
    </citation>
    <scope>NUCLEOTIDE SEQUENCE [LARGE SCALE GENOMIC DNA]</scope>
    <source>
        <strain evidence="13">20631-21</strain>
    </source>
</reference>
<dbReference type="GO" id="GO:0005730">
    <property type="term" value="C:nucleolus"/>
    <property type="evidence" value="ECO:0007669"/>
    <property type="project" value="UniProtKB-SubCell"/>
</dbReference>
<feature type="compositionally biased region" description="Basic and acidic residues" evidence="12">
    <location>
        <begin position="119"/>
        <end position="134"/>
    </location>
</feature>
<proteinExistence type="inferred from homology"/>
<keyword evidence="6 11" id="KW-0175">Coiled coil</keyword>